<protein>
    <submittedName>
        <fullName evidence="1">Uncharacterized protein</fullName>
    </submittedName>
</protein>
<name>A0A2P9ARG6_9HYPH</name>
<keyword evidence="2" id="KW-1185">Reference proteome</keyword>
<reference evidence="2" key="1">
    <citation type="submission" date="2016-12" db="EMBL/GenBank/DDBJ databases">
        <authorList>
            <person name="Brunel B."/>
        </authorList>
    </citation>
    <scope>NUCLEOTIDE SEQUENCE [LARGE SCALE GENOMIC DNA]</scope>
</reference>
<accession>A0A2P9ARG6</accession>
<dbReference type="EMBL" id="FUIG01000044">
    <property type="protein sequence ID" value="SJM33739.1"/>
    <property type="molecule type" value="Genomic_DNA"/>
</dbReference>
<proteinExistence type="predicted"/>
<evidence type="ECO:0000313" key="1">
    <source>
        <dbReference type="EMBL" id="SJM33739.1"/>
    </source>
</evidence>
<dbReference type="Proteomes" id="UP000245698">
    <property type="component" value="Unassembled WGS sequence"/>
</dbReference>
<organism evidence="1 2">
    <name type="scientific">Mesorhizobium delmotii</name>
    <dbReference type="NCBI Taxonomy" id="1631247"/>
    <lineage>
        <taxon>Bacteria</taxon>
        <taxon>Pseudomonadati</taxon>
        <taxon>Pseudomonadota</taxon>
        <taxon>Alphaproteobacteria</taxon>
        <taxon>Hyphomicrobiales</taxon>
        <taxon>Phyllobacteriaceae</taxon>
        <taxon>Mesorhizobium</taxon>
    </lineage>
</organism>
<dbReference type="AlphaFoldDB" id="A0A2P9ARG6"/>
<sequence>MDRRATSSSCSSRRPALQEWAGRICCRPPRRWKRILRSPPKARSMPIVRTISAANNTNLFRGPMDEPKGVSRVLTPLSKSPFFVSMINTKLMPERLHLTLLEASLILIAKFHDTKR</sequence>
<evidence type="ECO:0000313" key="2">
    <source>
        <dbReference type="Proteomes" id="UP000245698"/>
    </source>
</evidence>
<gene>
    <name evidence="1" type="ORF">BQ8482_360140</name>
</gene>